<sequence length="351" mass="40181">MSTHNIAMDNTILAHLERWQQQRIKDELPLVKAVQSLDTDSPLIYLHADDRYKTSWTIHDQRTKKAALFCHATRWQWSSNLKTGNYVPPRELPPPGLPPSRIRSIPSTNQCSFTFCFNTDNDESFFDHQKALETFAKQTKGFNKDERPRRDWQNGAGDQTRFLMTWNMFERKNPFNSNWADNIKFDLHPWIQDAIKSRPYFVPNIHRPSLFTLDDNVLTDITDSDSVHFNRGDVVWVSFTLKYIVGSDWAPLYTPVDLVRVYSVPAVDDTDESTSTSHPVNRRLSAGEVILPALDTDDGMNIDEAASSSQVGTEGLKRKIEDDHNTTGTLTDSDNSPPPPVTRRTGKRRAF</sequence>
<accession>A0ACB8BQJ6</accession>
<evidence type="ECO:0000313" key="2">
    <source>
        <dbReference type="Proteomes" id="UP000790709"/>
    </source>
</evidence>
<reference evidence="1" key="1">
    <citation type="journal article" date="2021" name="New Phytol.">
        <title>Evolutionary innovations through gain and loss of genes in the ectomycorrhizal Boletales.</title>
        <authorList>
            <person name="Wu G."/>
            <person name="Miyauchi S."/>
            <person name="Morin E."/>
            <person name="Kuo A."/>
            <person name="Drula E."/>
            <person name="Varga T."/>
            <person name="Kohler A."/>
            <person name="Feng B."/>
            <person name="Cao Y."/>
            <person name="Lipzen A."/>
            <person name="Daum C."/>
            <person name="Hundley H."/>
            <person name="Pangilinan J."/>
            <person name="Johnson J."/>
            <person name="Barry K."/>
            <person name="LaButti K."/>
            <person name="Ng V."/>
            <person name="Ahrendt S."/>
            <person name="Min B."/>
            <person name="Choi I.G."/>
            <person name="Park H."/>
            <person name="Plett J.M."/>
            <person name="Magnuson J."/>
            <person name="Spatafora J.W."/>
            <person name="Nagy L.G."/>
            <person name="Henrissat B."/>
            <person name="Grigoriev I.V."/>
            <person name="Yang Z.L."/>
            <person name="Xu J."/>
            <person name="Martin F.M."/>
        </authorList>
    </citation>
    <scope>NUCLEOTIDE SEQUENCE</scope>
    <source>
        <strain evidence="1">KUC20120723A-06</strain>
    </source>
</reference>
<organism evidence="1 2">
    <name type="scientific">Leucogyrophana mollusca</name>
    <dbReference type="NCBI Taxonomy" id="85980"/>
    <lineage>
        <taxon>Eukaryota</taxon>
        <taxon>Fungi</taxon>
        <taxon>Dikarya</taxon>
        <taxon>Basidiomycota</taxon>
        <taxon>Agaricomycotina</taxon>
        <taxon>Agaricomycetes</taxon>
        <taxon>Agaricomycetidae</taxon>
        <taxon>Boletales</taxon>
        <taxon>Boletales incertae sedis</taxon>
        <taxon>Leucogyrophana</taxon>
    </lineage>
</organism>
<proteinExistence type="predicted"/>
<name>A0ACB8BQJ6_9AGAM</name>
<keyword evidence="2" id="KW-1185">Reference proteome</keyword>
<evidence type="ECO:0000313" key="1">
    <source>
        <dbReference type="EMBL" id="KAH7927107.1"/>
    </source>
</evidence>
<comment type="caution">
    <text evidence="1">The sequence shown here is derived from an EMBL/GenBank/DDBJ whole genome shotgun (WGS) entry which is preliminary data.</text>
</comment>
<gene>
    <name evidence="1" type="ORF">BV22DRAFT_1127685</name>
</gene>
<dbReference type="EMBL" id="MU266372">
    <property type="protein sequence ID" value="KAH7927107.1"/>
    <property type="molecule type" value="Genomic_DNA"/>
</dbReference>
<dbReference type="Proteomes" id="UP000790709">
    <property type="component" value="Unassembled WGS sequence"/>
</dbReference>
<protein>
    <submittedName>
        <fullName evidence="1">Uncharacterized protein</fullName>
    </submittedName>
</protein>